<reference evidence="2 3" key="1">
    <citation type="journal article" date="2019" name="Int. J. Syst. Evol. Microbiol.">
        <title>The Global Catalogue of Microorganisms (GCM) 10K type strain sequencing project: providing services to taxonomists for standard genome sequencing and annotation.</title>
        <authorList>
            <consortium name="The Broad Institute Genomics Platform"/>
            <consortium name="The Broad Institute Genome Sequencing Center for Infectious Disease"/>
            <person name="Wu L."/>
            <person name="Ma J."/>
        </authorList>
    </citation>
    <scope>NUCLEOTIDE SEQUENCE [LARGE SCALE GENOMIC DNA]</scope>
    <source>
        <strain evidence="2 3">JCM 9650</strain>
    </source>
</reference>
<evidence type="ECO:0000313" key="3">
    <source>
        <dbReference type="Proteomes" id="UP001501423"/>
    </source>
</evidence>
<dbReference type="EMBL" id="BAAAVA010000006">
    <property type="protein sequence ID" value="GAA2913304.1"/>
    <property type="molecule type" value="Genomic_DNA"/>
</dbReference>
<dbReference type="InterPro" id="IPR018723">
    <property type="entry name" value="DUF2254_membrane"/>
</dbReference>
<protein>
    <submittedName>
        <fullName evidence="2">Uncharacterized protein</fullName>
    </submittedName>
</protein>
<comment type="caution">
    <text evidence="2">The sequence shown here is derived from an EMBL/GenBank/DDBJ whole genome shotgun (WGS) entry which is preliminary data.</text>
</comment>
<evidence type="ECO:0000313" key="2">
    <source>
        <dbReference type="EMBL" id="GAA2913304.1"/>
    </source>
</evidence>
<proteinExistence type="predicted"/>
<sequence length="101" mass="10577">MVHGEPRTPPEPRRLAGTVALGAERTVERDPAFAPRVLAGVAAQALSSAVNDPTIAVQVLQHGDAFLHAVGRSWLRGRHVLGDADGEPRTGVARMTSAPPS</sequence>
<accession>A0ABN3WG01</accession>
<evidence type="ECO:0000256" key="1">
    <source>
        <dbReference type="SAM" id="MobiDB-lite"/>
    </source>
</evidence>
<keyword evidence="3" id="KW-1185">Reference proteome</keyword>
<dbReference type="Proteomes" id="UP001501423">
    <property type="component" value="Unassembled WGS sequence"/>
</dbReference>
<dbReference type="Pfam" id="PF10011">
    <property type="entry name" value="DUF2254"/>
    <property type="match status" value="1"/>
</dbReference>
<organism evidence="2 3">
    <name type="scientific">Streptomyces erythrogriseus</name>
    <dbReference type="NCBI Taxonomy" id="284027"/>
    <lineage>
        <taxon>Bacteria</taxon>
        <taxon>Bacillati</taxon>
        <taxon>Actinomycetota</taxon>
        <taxon>Actinomycetes</taxon>
        <taxon>Kitasatosporales</taxon>
        <taxon>Streptomycetaceae</taxon>
        <taxon>Streptomyces</taxon>
        <taxon>Streptomyces griseoincarnatus group</taxon>
    </lineage>
</organism>
<name>A0ABN3WG01_9ACTN</name>
<gene>
    <name evidence="2" type="ORF">GCM10010478_10200</name>
</gene>
<feature type="region of interest" description="Disordered" evidence="1">
    <location>
        <begin position="82"/>
        <end position="101"/>
    </location>
</feature>